<keyword evidence="2" id="KW-1185">Reference proteome</keyword>
<reference evidence="1" key="1">
    <citation type="journal article" date="2020" name="Cell">
        <title>Large-Scale Comparative Analyses of Tick Genomes Elucidate Their Genetic Diversity and Vector Capacities.</title>
        <authorList>
            <consortium name="Tick Genome and Microbiome Consortium (TIGMIC)"/>
            <person name="Jia N."/>
            <person name="Wang J."/>
            <person name="Shi W."/>
            <person name="Du L."/>
            <person name="Sun Y."/>
            <person name="Zhan W."/>
            <person name="Jiang J.F."/>
            <person name="Wang Q."/>
            <person name="Zhang B."/>
            <person name="Ji P."/>
            <person name="Bell-Sakyi L."/>
            <person name="Cui X.M."/>
            <person name="Yuan T.T."/>
            <person name="Jiang B.G."/>
            <person name="Yang W.F."/>
            <person name="Lam T.T."/>
            <person name="Chang Q.C."/>
            <person name="Ding S.J."/>
            <person name="Wang X.J."/>
            <person name="Zhu J.G."/>
            <person name="Ruan X.D."/>
            <person name="Zhao L."/>
            <person name="Wei J.T."/>
            <person name="Ye R.Z."/>
            <person name="Que T.C."/>
            <person name="Du C.H."/>
            <person name="Zhou Y.H."/>
            <person name="Cheng J.X."/>
            <person name="Dai P.F."/>
            <person name="Guo W.B."/>
            <person name="Han X.H."/>
            <person name="Huang E.J."/>
            <person name="Li L.F."/>
            <person name="Wei W."/>
            <person name="Gao Y.C."/>
            <person name="Liu J.Z."/>
            <person name="Shao H.Z."/>
            <person name="Wang X."/>
            <person name="Wang C.C."/>
            <person name="Yang T.C."/>
            <person name="Huo Q.B."/>
            <person name="Li W."/>
            <person name="Chen H.Y."/>
            <person name="Chen S.E."/>
            <person name="Zhou L.G."/>
            <person name="Ni X.B."/>
            <person name="Tian J.H."/>
            <person name="Sheng Y."/>
            <person name="Liu T."/>
            <person name="Pan Y.S."/>
            <person name="Xia L.Y."/>
            <person name="Li J."/>
            <person name="Zhao F."/>
            <person name="Cao W.C."/>
        </authorList>
    </citation>
    <scope>NUCLEOTIDE SEQUENCE</scope>
    <source>
        <strain evidence="1">Rmic-2018</strain>
    </source>
</reference>
<dbReference type="EMBL" id="JABSTU010000010">
    <property type="protein sequence ID" value="KAH8018871.1"/>
    <property type="molecule type" value="Genomic_DNA"/>
</dbReference>
<comment type="caution">
    <text evidence="1">The sequence shown here is derived from an EMBL/GenBank/DDBJ whole genome shotgun (WGS) entry which is preliminary data.</text>
</comment>
<proteinExistence type="predicted"/>
<gene>
    <name evidence="1" type="ORF">HPB51_013551</name>
</gene>
<dbReference type="AlphaFoldDB" id="A0A9J6D9Z2"/>
<dbReference type="Proteomes" id="UP000821866">
    <property type="component" value="Chromosome 8"/>
</dbReference>
<reference evidence="1" key="2">
    <citation type="submission" date="2021-09" db="EMBL/GenBank/DDBJ databases">
        <authorList>
            <person name="Jia N."/>
            <person name="Wang J."/>
            <person name="Shi W."/>
            <person name="Du L."/>
            <person name="Sun Y."/>
            <person name="Zhan W."/>
            <person name="Jiang J."/>
            <person name="Wang Q."/>
            <person name="Zhang B."/>
            <person name="Ji P."/>
            <person name="Sakyi L.B."/>
            <person name="Cui X."/>
            <person name="Yuan T."/>
            <person name="Jiang B."/>
            <person name="Yang W."/>
            <person name="Lam T.T.-Y."/>
            <person name="Chang Q."/>
            <person name="Ding S."/>
            <person name="Wang X."/>
            <person name="Zhu J."/>
            <person name="Ruan X."/>
            <person name="Zhao L."/>
            <person name="Wei J."/>
            <person name="Que T."/>
            <person name="Du C."/>
            <person name="Cheng J."/>
            <person name="Dai P."/>
            <person name="Han X."/>
            <person name="Huang E."/>
            <person name="Gao Y."/>
            <person name="Liu J."/>
            <person name="Shao H."/>
            <person name="Ye R."/>
            <person name="Li L."/>
            <person name="Wei W."/>
            <person name="Wang X."/>
            <person name="Wang C."/>
            <person name="Huo Q."/>
            <person name="Li W."/>
            <person name="Guo W."/>
            <person name="Chen H."/>
            <person name="Chen S."/>
            <person name="Zhou L."/>
            <person name="Zhou L."/>
            <person name="Ni X."/>
            <person name="Tian J."/>
            <person name="Zhou Y."/>
            <person name="Sheng Y."/>
            <person name="Liu T."/>
            <person name="Pan Y."/>
            <person name="Xia L."/>
            <person name="Li J."/>
            <person name="Zhao F."/>
            <person name="Cao W."/>
        </authorList>
    </citation>
    <scope>NUCLEOTIDE SEQUENCE</scope>
    <source>
        <strain evidence="1">Rmic-2018</strain>
        <tissue evidence="1">Larvae</tissue>
    </source>
</reference>
<protein>
    <submittedName>
        <fullName evidence="1">Uncharacterized protein</fullName>
    </submittedName>
</protein>
<sequence>MAGYVAKKCVEKTGCDTCRTLLLVPASECRADTQAAFTSFCDKGGLLYPSKELFEFVNYLEGVFTGCFSMNRLHADSILDVLSLVKGKDKIIGCAAHEAEVKAKILRFYIVTRLHFLIKGVNKAKEERRKMAQLLKVRREAKKLIKYAAENGVHEAHRVYHEACGAGKCDH</sequence>
<accession>A0A9J6D9Z2</accession>
<evidence type="ECO:0000313" key="2">
    <source>
        <dbReference type="Proteomes" id="UP000821866"/>
    </source>
</evidence>
<name>A0A9J6D9Z2_RHIMP</name>
<organism evidence="1 2">
    <name type="scientific">Rhipicephalus microplus</name>
    <name type="common">Cattle tick</name>
    <name type="synonym">Boophilus microplus</name>
    <dbReference type="NCBI Taxonomy" id="6941"/>
    <lineage>
        <taxon>Eukaryota</taxon>
        <taxon>Metazoa</taxon>
        <taxon>Ecdysozoa</taxon>
        <taxon>Arthropoda</taxon>
        <taxon>Chelicerata</taxon>
        <taxon>Arachnida</taxon>
        <taxon>Acari</taxon>
        <taxon>Parasitiformes</taxon>
        <taxon>Ixodida</taxon>
        <taxon>Ixodoidea</taxon>
        <taxon>Ixodidae</taxon>
        <taxon>Rhipicephalinae</taxon>
        <taxon>Rhipicephalus</taxon>
        <taxon>Boophilus</taxon>
    </lineage>
</organism>
<evidence type="ECO:0000313" key="1">
    <source>
        <dbReference type="EMBL" id="KAH8018871.1"/>
    </source>
</evidence>